<dbReference type="SMART" id="SM00283">
    <property type="entry name" value="MA"/>
    <property type="match status" value="1"/>
</dbReference>
<dbReference type="PROSITE" id="PS50885">
    <property type="entry name" value="HAMP"/>
    <property type="match status" value="1"/>
</dbReference>
<dbReference type="SUPFAM" id="SSF58104">
    <property type="entry name" value="Methyl-accepting chemotaxis protein (MCP) signaling domain"/>
    <property type="match status" value="1"/>
</dbReference>
<dbReference type="OrthoDB" id="2168386at2"/>
<evidence type="ECO:0000313" key="8">
    <source>
        <dbReference type="EMBL" id="THF80958.1"/>
    </source>
</evidence>
<dbReference type="Pfam" id="PF00015">
    <property type="entry name" value="MCPsignal"/>
    <property type="match status" value="1"/>
</dbReference>
<dbReference type="RefSeq" id="WP_136352535.1">
    <property type="nucleotide sequence ID" value="NZ_CP046266.1"/>
</dbReference>
<keyword evidence="2" id="KW-1003">Cell membrane</keyword>
<keyword evidence="7" id="KW-0812">Transmembrane</keyword>
<dbReference type="AlphaFoldDB" id="A0A4S4C057"/>
<evidence type="ECO:0000256" key="4">
    <source>
        <dbReference type="ARBA" id="ARBA00023224"/>
    </source>
</evidence>
<evidence type="ECO:0000256" key="5">
    <source>
        <dbReference type="ARBA" id="ARBA00029447"/>
    </source>
</evidence>
<dbReference type="PANTHER" id="PTHR32089">
    <property type="entry name" value="METHYL-ACCEPTING CHEMOTAXIS PROTEIN MCPB"/>
    <property type="match status" value="1"/>
</dbReference>
<dbReference type="Pfam" id="PF00672">
    <property type="entry name" value="HAMP"/>
    <property type="match status" value="1"/>
</dbReference>
<keyword evidence="7" id="KW-1133">Transmembrane helix</keyword>
<gene>
    <name evidence="8" type="ORF">E6W99_07265</name>
</gene>
<dbReference type="Gene3D" id="1.10.287.950">
    <property type="entry name" value="Methyl-accepting chemotaxis protein"/>
    <property type="match status" value="1"/>
</dbReference>
<proteinExistence type="inferred from homology"/>
<keyword evidence="4" id="KW-0807">Transducer</keyword>
<comment type="similarity">
    <text evidence="5">Belongs to the methyl-accepting chemotaxis (MCP) protein family.</text>
</comment>
<dbReference type="CDD" id="cd06225">
    <property type="entry name" value="HAMP"/>
    <property type="match status" value="1"/>
</dbReference>
<dbReference type="Gene3D" id="6.10.340.10">
    <property type="match status" value="1"/>
</dbReference>
<dbReference type="Proteomes" id="UP000310334">
    <property type="component" value="Unassembled WGS sequence"/>
</dbReference>
<organism evidence="8 9">
    <name type="scientific">Metabacillus sediminilitoris</name>
    <dbReference type="NCBI Taxonomy" id="2567941"/>
    <lineage>
        <taxon>Bacteria</taxon>
        <taxon>Bacillati</taxon>
        <taxon>Bacillota</taxon>
        <taxon>Bacilli</taxon>
        <taxon>Bacillales</taxon>
        <taxon>Bacillaceae</taxon>
        <taxon>Metabacillus</taxon>
    </lineage>
</organism>
<dbReference type="EMBL" id="SSNT01000005">
    <property type="protein sequence ID" value="THF80958.1"/>
    <property type="molecule type" value="Genomic_DNA"/>
</dbReference>
<dbReference type="InterPro" id="IPR004089">
    <property type="entry name" value="MCPsignal_dom"/>
</dbReference>
<evidence type="ECO:0000256" key="1">
    <source>
        <dbReference type="ARBA" id="ARBA00004236"/>
    </source>
</evidence>
<feature type="region of interest" description="Disordered" evidence="6">
    <location>
        <begin position="521"/>
        <end position="545"/>
    </location>
</feature>
<sequence>MKQVLTFKSIRSRIFAGFIIVIALVIGLTLVNIISINKINNNTDHIVNENLNLLIYNQNLSSTVKNGIAAARGFYLTKDEQYIEDFEAQFSLNEELSKEAIENGMSEEGKKLADKSQEWFEIAANQIIPAYSRGDVEEARRLLAETDPLVNEIVTGFEDATQKREDLINSDGKAIIDLGESTATISIIASILVILFAVLSAIFTSRAITKPIKVVMERMGSMAAGDLSQQPIRTNSRDEVGKLVDSTNQMSDKVRELLQQISDVSETVSAQSEELTQSENEVRVGSIQVATTMQEMASGSEAQASHTTDLTSTMTEFAAKISELNMNGEQIQQSSNQVISLAVTGSELMDGSSSQMAKIDGIVQEAVLKVKNLDSKSKEISTLVEVIKAIADQTNLLALNAAIEAARAGEHGRGFAVVADEVRKLAEQVAVSVTEITGIVKGIQEETNNVTDSLESGYREVEQGTEKIEETSTTFKNIDKALNNMAQDIQEVLETLAMISKDSQSMNTKIEEIAAISEEAAAGVEQTSASSQQTSSSMEEVAKSSDDLAKLAEKMNLLVRQFKLK</sequence>
<name>A0A4S4C057_9BACI</name>
<reference evidence="8 9" key="1">
    <citation type="submission" date="2019-04" db="EMBL/GenBank/DDBJ databases">
        <title>Bacillus sediminilitoris sp. nov., isolated from a tidal flat sediment on the East China Sea.</title>
        <authorList>
            <person name="Wei Y."/>
            <person name="Mao H."/>
            <person name="Fang J."/>
        </authorList>
    </citation>
    <scope>NUCLEOTIDE SEQUENCE [LARGE SCALE GENOMIC DNA]</scope>
    <source>
        <strain evidence="8 9">DSL-17</strain>
    </source>
</reference>
<dbReference type="PANTHER" id="PTHR32089:SF112">
    <property type="entry name" value="LYSOZYME-LIKE PROTEIN-RELATED"/>
    <property type="match status" value="1"/>
</dbReference>
<protein>
    <submittedName>
        <fullName evidence="8">Methyl-accepting chemotaxis protein</fullName>
    </submittedName>
</protein>
<evidence type="ECO:0000256" key="3">
    <source>
        <dbReference type="ARBA" id="ARBA00023136"/>
    </source>
</evidence>
<dbReference type="InterPro" id="IPR003660">
    <property type="entry name" value="HAMP_dom"/>
</dbReference>
<feature type="transmembrane region" description="Helical" evidence="7">
    <location>
        <begin position="12"/>
        <end position="34"/>
    </location>
</feature>
<feature type="compositionally biased region" description="Low complexity" evidence="6">
    <location>
        <begin position="521"/>
        <end position="537"/>
    </location>
</feature>
<evidence type="ECO:0000313" key="9">
    <source>
        <dbReference type="Proteomes" id="UP000310334"/>
    </source>
</evidence>
<comment type="subcellular location">
    <subcellularLocation>
        <location evidence="1">Cell membrane</location>
    </subcellularLocation>
</comment>
<dbReference type="PROSITE" id="PS50111">
    <property type="entry name" value="CHEMOTAXIS_TRANSDUC_2"/>
    <property type="match status" value="1"/>
</dbReference>
<dbReference type="GO" id="GO:0007165">
    <property type="term" value="P:signal transduction"/>
    <property type="evidence" value="ECO:0007669"/>
    <property type="project" value="UniProtKB-KW"/>
</dbReference>
<dbReference type="GO" id="GO:0005886">
    <property type="term" value="C:plasma membrane"/>
    <property type="evidence" value="ECO:0007669"/>
    <property type="project" value="UniProtKB-SubCell"/>
</dbReference>
<evidence type="ECO:0000256" key="7">
    <source>
        <dbReference type="SAM" id="Phobius"/>
    </source>
</evidence>
<evidence type="ECO:0000256" key="6">
    <source>
        <dbReference type="SAM" id="MobiDB-lite"/>
    </source>
</evidence>
<comment type="caution">
    <text evidence="8">The sequence shown here is derived from an EMBL/GenBank/DDBJ whole genome shotgun (WGS) entry which is preliminary data.</text>
</comment>
<evidence type="ECO:0000256" key="2">
    <source>
        <dbReference type="ARBA" id="ARBA00022475"/>
    </source>
</evidence>
<accession>A0A4S4C057</accession>
<keyword evidence="3 7" id="KW-0472">Membrane</keyword>
<dbReference type="SMART" id="SM00304">
    <property type="entry name" value="HAMP"/>
    <property type="match status" value="1"/>
</dbReference>
<feature type="transmembrane region" description="Helical" evidence="7">
    <location>
        <begin position="183"/>
        <end position="203"/>
    </location>
</feature>
<dbReference type="CDD" id="cd11386">
    <property type="entry name" value="MCP_signal"/>
    <property type="match status" value="1"/>
</dbReference>
<keyword evidence="9" id="KW-1185">Reference proteome</keyword>